<keyword evidence="2" id="KW-1185">Reference proteome</keyword>
<dbReference type="AlphaFoldDB" id="Q1GPL3"/>
<dbReference type="Proteomes" id="UP000006578">
    <property type="component" value="Chromosome"/>
</dbReference>
<evidence type="ECO:0000313" key="2">
    <source>
        <dbReference type="Proteomes" id="UP000006578"/>
    </source>
</evidence>
<dbReference type="InterPro" id="IPR047700">
    <property type="entry name" value="NrtS-like"/>
</dbReference>
<sequence>MLAHMIARPVVANALRVSAVVGSILNAINQSAAVWNGAAIDWPRFALNYAVPFLVASYSAARVRQAMEG</sequence>
<protein>
    <submittedName>
        <fullName evidence="1">Uncharacterized protein</fullName>
    </submittedName>
</protein>
<dbReference type="eggNOG" id="ENOG5033E4I">
    <property type="taxonomic scope" value="Bacteria"/>
</dbReference>
<evidence type="ECO:0000313" key="1">
    <source>
        <dbReference type="EMBL" id="ABF54409.1"/>
    </source>
</evidence>
<dbReference type="HOGENOM" id="CLU_186816_1_0_5"/>
<name>Q1GPL3_SPHAL</name>
<dbReference type="EMBL" id="CP000356">
    <property type="protein sequence ID" value="ABF54409.1"/>
    <property type="molecule type" value="Genomic_DNA"/>
</dbReference>
<organism evidence="1 2">
    <name type="scientific">Sphingopyxis alaskensis (strain DSM 13593 / LMG 18877 / RB2256)</name>
    <name type="common">Sphingomonas alaskensis</name>
    <dbReference type="NCBI Taxonomy" id="317655"/>
    <lineage>
        <taxon>Bacteria</taxon>
        <taxon>Pseudomonadati</taxon>
        <taxon>Pseudomonadota</taxon>
        <taxon>Alphaproteobacteria</taxon>
        <taxon>Sphingomonadales</taxon>
        <taxon>Sphingomonadaceae</taxon>
        <taxon>Sphingopyxis</taxon>
    </lineage>
</organism>
<reference evidence="1 2" key="1">
    <citation type="journal article" date="2009" name="Proc. Natl. Acad. Sci. U.S.A.">
        <title>The genomic basis of trophic strategy in marine bacteria.</title>
        <authorList>
            <person name="Lauro F.M."/>
            <person name="McDougald D."/>
            <person name="Thomas T."/>
            <person name="Williams T.J."/>
            <person name="Egan S."/>
            <person name="Rice S."/>
            <person name="DeMaere M.Z."/>
            <person name="Ting L."/>
            <person name="Ertan H."/>
            <person name="Johnson J."/>
            <person name="Ferriera S."/>
            <person name="Lapidus A."/>
            <person name="Anderson I."/>
            <person name="Kyrpides N."/>
            <person name="Munk A.C."/>
            <person name="Detter C."/>
            <person name="Han C.S."/>
            <person name="Brown M.V."/>
            <person name="Robb F.T."/>
            <person name="Kjelleberg S."/>
            <person name="Cavicchioli R."/>
        </authorList>
    </citation>
    <scope>NUCLEOTIDE SEQUENCE [LARGE SCALE GENOMIC DNA]</scope>
    <source>
        <strain evidence="2">DSM 13593 / LMG 18877 / RB2256</strain>
    </source>
</reference>
<gene>
    <name evidence="1" type="ordered locus">Sala_2704</name>
</gene>
<proteinExistence type="predicted"/>
<dbReference type="STRING" id="317655.Sala_2704"/>
<accession>Q1GPL3</accession>
<dbReference type="KEGG" id="sal:Sala_2704"/>
<dbReference type="NCBIfam" id="NF038050">
    <property type="entry name" value="NrtS"/>
    <property type="match status" value="1"/>
</dbReference>